<evidence type="ECO:0000313" key="2">
    <source>
        <dbReference type="EMBL" id="GAA5143349.1"/>
    </source>
</evidence>
<comment type="caution">
    <text evidence="2">The sequence shown here is derived from an EMBL/GenBank/DDBJ whole genome shotgun (WGS) entry which is preliminary data.</text>
</comment>
<gene>
    <name evidence="2" type="ORF">GCM10023340_08610</name>
</gene>
<name>A0ABP9PDW3_9ACTN</name>
<feature type="transmembrane region" description="Helical" evidence="1">
    <location>
        <begin position="48"/>
        <end position="71"/>
    </location>
</feature>
<evidence type="ECO:0000256" key="1">
    <source>
        <dbReference type="SAM" id="Phobius"/>
    </source>
</evidence>
<keyword evidence="1" id="KW-0472">Membrane</keyword>
<reference evidence="3" key="1">
    <citation type="journal article" date="2019" name="Int. J. Syst. Evol. Microbiol.">
        <title>The Global Catalogue of Microorganisms (GCM) 10K type strain sequencing project: providing services to taxonomists for standard genome sequencing and annotation.</title>
        <authorList>
            <consortium name="The Broad Institute Genomics Platform"/>
            <consortium name="The Broad Institute Genome Sequencing Center for Infectious Disease"/>
            <person name="Wu L."/>
            <person name="Ma J."/>
        </authorList>
    </citation>
    <scope>NUCLEOTIDE SEQUENCE [LARGE SCALE GENOMIC DNA]</scope>
    <source>
        <strain evidence="3">JCM 18459</strain>
    </source>
</reference>
<keyword evidence="1" id="KW-1133">Transmembrane helix</keyword>
<accession>A0ABP9PDW3</accession>
<dbReference type="EMBL" id="BAABKG010000001">
    <property type="protein sequence ID" value="GAA5143349.1"/>
    <property type="molecule type" value="Genomic_DNA"/>
</dbReference>
<keyword evidence="3" id="KW-1185">Reference proteome</keyword>
<sequence length="149" mass="15692">MSHPAPVPGITMTTRARAYLLITVVGHALIGTSALVLADRFTGPAYSVARAIMPIPVWGLLFLAGAGFLLNAAISRSEDRARVGMVVSVVLEAVLAAAFAMSFAEGGPTTPVGTIAFLVLMAKDLLMCGQPLITPFERLAEEYDHPKGR</sequence>
<keyword evidence="1" id="KW-0812">Transmembrane</keyword>
<protein>
    <submittedName>
        <fullName evidence="2">Uncharacterized protein</fullName>
    </submittedName>
</protein>
<evidence type="ECO:0000313" key="3">
    <source>
        <dbReference type="Proteomes" id="UP001500221"/>
    </source>
</evidence>
<organism evidence="2 3">
    <name type="scientific">Nocardioides marinquilinus</name>
    <dbReference type="NCBI Taxonomy" id="1210400"/>
    <lineage>
        <taxon>Bacteria</taxon>
        <taxon>Bacillati</taxon>
        <taxon>Actinomycetota</taxon>
        <taxon>Actinomycetes</taxon>
        <taxon>Propionibacteriales</taxon>
        <taxon>Nocardioidaceae</taxon>
        <taxon>Nocardioides</taxon>
    </lineage>
</organism>
<proteinExistence type="predicted"/>
<dbReference type="Proteomes" id="UP001500221">
    <property type="component" value="Unassembled WGS sequence"/>
</dbReference>
<feature type="transmembrane region" description="Helical" evidence="1">
    <location>
        <begin position="83"/>
        <end position="104"/>
    </location>
</feature>